<dbReference type="PANTHER" id="PTHR15503">
    <property type="entry name" value="LDOC1 RELATED"/>
    <property type="match status" value="1"/>
</dbReference>
<dbReference type="AlphaFoldDB" id="A0A9N9JQA2"/>
<evidence type="ECO:0000313" key="2">
    <source>
        <dbReference type="Proteomes" id="UP000789342"/>
    </source>
</evidence>
<keyword evidence="2" id="KW-1185">Reference proteome</keyword>
<reference evidence="1" key="1">
    <citation type="submission" date="2021-06" db="EMBL/GenBank/DDBJ databases">
        <authorList>
            <person name="Kallberg Y."/>
            <person name="Tangrot J."/>
            <person name="Rosling A."/>
        </authorList>
    </citation>
    <scope>NUCLEOTIDE SEQUENCE</scope>
    <source>
        <strain evidence="1">CL551</strain>
    </source>
</reference>
<feature type="non-terminal residue" evidence="1">
    <location>
        <position position="156"/>
    </location>
</feature>
<dbReference type="InterPro" id="IPR032567">
    <property type="entry name" value="RTL1-rel"/>
</dbReference>
<dbReference type="Proteomes" id="UP000789342">
    <property type="component" value="Unassembled WGS sequence"/>
</dbReference>
<feature type="non-terminal residue" evidence="1">
    <location>
        <position position="1"/>
    </location>
</feature>
<dbReference type="SUPFAM" id="SSF56672">
    <property type="entry name" value="DNA/RNA polymerases"/>
    <property type="match status" value="1"/>
</dbReference>
<accession>A0A9N9JQA2</accession>
<organism evidence="1 2">
    <name type="scientific">Acaulospora morrowiae</name>
    <dbReference type="NCBI Taxonomy" id="94023"/>
    <lineage>
        <taxon>Eukaryota</taxon>
        <taxon>Fungi</taxon>
        <taxon>Fungi incertae sedis</taxon>
        <taxon>Mucoromycota</taxon>
        <taxon>Glomeromycotina</taxon>
        <taxon>Glomeromycetes</taxon>
        <taxon>Diversisporales</taxon>
        <taxon>Acaulosporaceae</taxon>
        <taxon>Acaulospora</taxon>
    </lineage>
</organism>
<dbReference type="OrthoDB" id="2445014at2759"/>
<name>A0A9N9JQA2_9GLOM</name>
<sequence>YDAILGKPWLYQINPHIDWRTNTLSLNDGPRNIKISASTSRTTKKPECHSLLISRHQLVRTPADEEIFAVCATSEEVTPKETYLSPEEAIILKEFANVFPAELPNQLPPKRKIDHAIDLVPGAELPSRPTYRLSYVEIDELKKQLADLTAKGFIRP</sequence>
<dbReference type="PANTHER" id="PTHR15503:SF22">
    <property type="entry name" value="TRANSPOSON TY3-I GAG POLYPROTEIN"/>
    <property type="match status" value="1"/>
</dbReference>
<dbReference type="InterPro" id="IPR043502">
    <property type="entry name" value="DNA/RNA_pol_sf"/>
</dbReference>
<protein>
    <submittedName>
        <fullName evidence="1">17112_t:CDS:1</fullName>
    </submittedName>
</protein>
<gene>
    <name evidence="1" type="ORF">AMORRO_LOCUS18255</name>
</gene>
<comment type="caution">
    <text evidence="1">The sequence shown here is derived from an EMBL/GenBank/DDBJ whole genome shotgun (WGS) entry which is preliminary data.</text>
</comment>
<proteinExistence type="predicted"/>
<evidence type="ECO:0000313" key="1">
    <source>
        <dbReference type="EMBL" id="CAG8792261.1"/>
    </source>
</evidence>
<dbReference type="EMBL" id="CAJVPV010062781">
    <property type="protein sequence ID" value="CAG8792261.1"/>
    <property type="molecule type" value="Genomic_DNA"/>
</dbReference>
<dbReference type="Gene3D" id="3.10.10.10">
    <property type="entry name" value="HIV Type 1 Reverse Transcriptase, subunit A, domain 1"/>
    <property type="match status" value="1"/>
</dbReference>